<dbReference type="Pfam" id="PF14130">
    <property type="entry name" value="Cap4_nuclease"/>
    <property type="match status" value="1"/>
</dbReference>
<reference evidence="2 3" key="1">
    <citation type="submission" date="2017-11" db="EMBL/GenBank/DDBJ databases">
        <title>Reclassification of Bisgaard taxon 5 as Caviibacterium pharyngocola gen. nov., sp. nov.</title>
        <authorList>
            <person name="Christensen H."/>
        </authorList>
    </citation>
    <scope>NUCLEOTIDE SEQUENCE [LARGE SCALE GENOMIC DNA]</scope>
    <source>
        <strain evidence="2 3">7_3</strain>
    </source>
</reference>
<evidence type="ECO:0000313" key="2">
    <source>
        <dbReference type="EMBL" id="PJG82371.1"/>
    </source>
</evidence>
<keyword evidence="3" id="KW-1185">Reference proteome</keyword>
<dbReference type="RefSeq" id="WP_100297309.1">
    <property type="nucleotide sequence ID" value="NZ_PHGZ01000021.1"/>
</dbReference>
<dbReference type="InterPro" id="IPR025382">
    <property type="entry name" value="Cap4-like_endonuclease_dom"/>
</dbReference>
<dbReference type="Proteomes" id="UP000230282">
    <property type="component" value="Unassembled WGS sequence"/>
</dbReference>
<sequence>MLNKLNKIKQRETSGSDTFKNYDYQYHWAIYTLLENSRKNDDIAVLVEFHEDVILVENISSENNQLNFFQIKANDKHLTLSDIIKRENGNKSILDKLTLGKEYLEILDNIKSIKLVSANGFSPKFCTDESNFYQLCDKDKKKIEDNLLLEIDKYSFLSKLYFSKSKLPKTKFIQTVKGILSEIIQEIHPDKRTNVNAIYLVLKDDLHDKGKKRLTDKDDPLQEKGITFFTVKEVIKRYTDIEDDDLTSALNILNETSYTIIEKQKIKTELLKYSTHHLNSGSIQAQIKLDILSSNILDDLMCSDDKQLTKIIDNFCSNLNSKYGTISTDQMIKSGVLYELSRYIRETA</sequence>
<organism evidence="2 3">
    <name type="scientific">Caviibacterium pharyngocola</name>
    <dbReference type="NCBI Taxonomy" id="28159"/>
    <lineage>
        <taxon>Bacteria</taxon>
        <taxon>Pseudomonadati</taxon>
        <taxon>Pseudomonadota</taxon>
        <taxon>Gammaproteobacteria</taxon>
        <taxon>Pasteurellales</taxon>
        <taxon>Pasteurellaceae</taxon>
        <taxon>Caviibacterium</taxon>
    </lineage>
</organism>
<gene>
    <name evidence="2" type="ORF">CVP04_09680</name>
</gene>
<dbReference type="EMBL" id="PHGZ01000021">
    <property type="protein sequence ID" value="PJG82371.1"/>
    <property type="molecule type" value="Genomic_DNA"/>
</dbReference>
<feature type="domain" description="CD-NTase associated protein 4-like DNA endonuclease" evidence="1">
    <location>
        <begin position="14"/>
        <end position="210"/>
    </location>
</feature>
<accession>A0A2M8RTZ9</accession>
<name>A0A2M8RTZ9_9PAST</name>
<evidence type="ECO:0000313" key="3">
    <source>
        <dbReference type="Proteomes" id="UP000230282"/>
    </source>
</evidence>
<protein>
    <recommendedName>
        <fullName evidence="1">CD-NTase associated protein 4-like DNA endonuclease domain-containing protein</fullName>
    </recommendedName>
</protein>
<comment type="caution">
    <text evidence="2">The sequence shown here is derived from an EMBL/GenBank/DDBJ whole genome shotgun (WGS) entry which is preliminary data.</text>
</comment>
<dbReference type="OrthoDB" id="6678516at2"/>
<evidence type="ECO:0000259" key="1">
    <source>
        <dbReference type="Pfam" id="PF14130"/>
    </source>
</evidence>
<proteinExistence type="predicted"/>
<dbReference type="GO" id="GO:0004518">
    <property type="term" value="F:nuclease activity"/>
    <property type="evidence" value="ECO:0007669"/>
    <property type="project" value="InterPro"/>
</dbReference>
<dbReference type="AlphaFoldDB" id="A0A2M8RTZ9"/>